<dbReference type="PROSITE" id="PS50862">
    <property type="entry name" value="AA_TRNA_LIGASE_II"/>
    <property type="match status" value="1"/>
</dbReference>
<keyword evidence="3" id="KW-0436">Ligase</keyword>
<evidence type="ECO:0000256" key="2">
    <source>
        <dbReference type="ARBA" id="ARBA00019110"/>
    </source>
</evidence>
<organism evidence="11 12">
    <name type="scientific">Candidatus Nomurabacteria bacterium CG22_combo_CG10-13_8_21_14_all_32_8</name>
    <dbReference type="NCBI Taxonomy" id="1974732"/>
    <lineage>
        <taxon>Bacteria</taxon>
        <taxon>Candidatus Nomuraibacteriota</taxon>
    </lineage>
</organism>
<name>A0A2H0CHM0_9BACT</name>
<dbReference type="InterPro" id="IPR004154">
    <property type="entry name" value="Anticodon-bd"/>
</dbReference>
<dbReference type="SUPFAM" id="SSF52954">
    <property type="entry name" value="Class II aaRS ABD-related"/>
    <property type="match status" value="1"/>
</dbReference>
<keyword evidence="6" id="KW-0648">Protein biosynthesis</keyword>
<feature type="domain" description="Aminoacyl-transfer RNA synthetases class-II family profile" evidence="10">
    <location>
        <begin position="38"/>
        <end position="318"/>
    </location>
</feature>
<evidence type="ECO:0000259" key="10">
    <source>
        <dbReference type="PROSITE" id="PS50862"/>
    </source>
</evidence>
<evidence type="ECO:0000256" key="3">
    <source>
        <dbReference type="ARBA" id="ARBA00022598"/>
    </source>
</evidence>
<dbReference type="GO" id="GO:0006433">
    <property type="term" value="P:prolyl-tRNA aminoacylation"/>
    <property type="evidence" value="ECO:0007669"/>
    <property type="project" value="InterPro"/>
</dbReference>
<evidence type="ECO:0000256" key="1">
    <source>
        <dbReference type="ARBA" id="ARBA00012831"/>
    </source>
</evidence>
<dbReference type="InterPro" id="IPR050062">
    <property type="entry name" value="Pro-tRNA_synthetase"/>
</dbReference>
<dbReference type="PANTHER" id="PTHR42753:SF2">
    <property type="entry name" value="PROLINE--TRNA LIGASE"/>
    <property type="match status" value="1"/>
</dbReference>
<protein>
    <recommendedName>
        <fullName evidence="2">Proline--tRNA ligase</fullName>
        <ecNumber evidence="1">6.1.1.15</ecNumber>
    </recommendedName>
    <alternativeName>
        <fullName evidence="8">Prolyl-tRNA synthetase</fullName>
    </alternativeName>
</protein>
<dbReference type="InterPro" id="IPR006195">
    <property type="entry name" value="aa-tRNA-synth_II"/>
</dbReference>
<reference evidence="11 12" key="1">
    <citation type="submission" date="2017-09" db="EMBL/GenBank/DDBJ databases">
        <title>Depth-based differentiation of microbial function through sediment-hosted aquifers and enrichment of novel symbionts in the deep terrestrial subsurface.</title>
        <authorList>
            <person name="Probst A.J."/>
            <person name="Ladd B."/>
            <person name="Jarett J.K."/>
            <person name="Geller-Mcgrath D.E."/>
            <person name="Sieber C.M."/>
            <person name="Emerson J.B."/>
            <person name="Anantharaman K."/>
            <person name="Thomas B.C."/>
            <person name="Malmstrom R."/>
            <person name="Stieglmeier M."/>
            <person name="Klingl A."/>
            <person name="Woyke T."/>
            <person name="Ryan C.M."/>
            <person name="Banfield J.F."/>
        </authorList>
    </citation>
    <scope>NUCLEOTIDE SEQUENCE [LARGE SCALE GENOMIC DNA]</scope>
    <source>
        <strain evidence="11">CG22_combo_CG10-13_8_21_14_all_32_8</strain>
    </source>
</reference>
<dbReference type="GO" id="GO:0004827">
    <property type="term" value="F:proline-tRNA ligase activity"/>
    <property type="evidence" value="ECO:0007669"/>
    <property type="project" value="UniProtKB-EC"/>
</dbReference>
<dbReference type="Proteomes" id="UP000229176">
    <property type="component" value="Unassembled WGS sequence"/>
</dbReference>
<proteinExistence type="predicted"/>
<comment type="caution">
    <text evidence="11">The sequence shown here is derived from an EMBL/GenBank/DDBJ whole genome shotgun (WGS) entry which is preliminary data.</text>
</comment>
<evidence type="ECO:0000256" key="4">
    <source>
        <dbReference type="ARBA" id="ARBA00022741"/>
    </source>
</evidence>
<evidence type="ECO:0000313" key="11">
    <source>
        <dbReference type="EMBL" id="PIP68840.1"/>
    </source>
</evidence>
<dbReference type="Pfam" id="PF03129">
    <property type="entry name" value="HGTP_anticodon"/>
    <property type="match status" value="1"/>
</dbReference>
<dbReference type="InterPro" id="IPR045864">
    <property type="entry name" value="aa-tRNA-synth_II/BPL/LPL"/>
</dbReference>
<dbReference type="Pfam" id="PF00587">
    <property type="entry name" value="tRNA-synt_2b"/>
    <property type="match status" value="1"/>
</dbReference>
<sequence length="429" mass="48663">MRQSKLFTKTKKEVPTDEVSKNAELLIRGGFIYKEMAGVYSYLPLGLRVIKKIENIIREEMNAIDGQEITMTALQERETWEPTNQWSDEQVDVWFKTKLKNETELGLAVTHEAPITKIMKSFIQSYRDLPKFVYQFQTKFRNEIRAKSGIMRTREFVMKDLYSFCRDEKEHNEFYEKSKIAYQNIFKRTGIGHITYLTFASGGMFSKFSHEFQTITSTGEDTIYVDGSKGIAVNKEVYNDEVIESLGLSKENLVENRAVEVGNIFTLGTRFSDALELKYQTETGEFKSVFMGSYGIGPGRLMGTVVEALADDKGIIWPLSIAPFTVHLLVLGDEDSVRIEADKVYEKLLKADVEVLFDDRKEISAGEKFADADLLGMPYRVVVSTRSIKDGGVEVKKRNEPARPHDGLGAGGEKGKVISVEELLKLLKP</sequence>
<dbReference type="SUPFAM" id="SSF55681">
    <property type="entry name" value="Class II aaRS and biotin synthetases"/>
    <property type="match status" value="1"/>
</dbReference>
<evidence type="ECO:0000256" key="5">
    <source>
        <dbReference type="ARBA" id="ARBA00022840"/>
    </source>
</evidence>
<dbReference type="EMBL" id="PCTI01000044">
    <property type="protein sequence ID" value="PIP68840.1"/>
    <property type="molecule type" value="Genomic_DNA"/>
</dbReference>
<comment type="catalytic activity">
    <reaction evidence="9">
        <text>tRNA(Pro) + L-proline + ATP = L-prolyl-tRNA(Pro) + AMP + diphosphate</text>
        <dbReference type="Rhea" id="RHEA:14305"/>
        <dbReference type="Rhea" id="RHEA-COMP:9700"/>
        <dbReference type="Rhea" id="RHEA-COMP:9702"/>
        <dbReference type="ChEBI" id="CHEBI:30616"/>
        <dbReference type="ChEBI" id="CHEBI:33019"/>
        <dbReference type="ChEBI" id="CHEBI:60039"/>
        <dbReference type="ChEBI" id="CHEBI:78442"/>
        <dbReference type="ChEBI" id="CHEBI:78532"/>
        <dbReference type="ChEBI" id="CHEBI:456215"/>
        <dbReference type="EC" id="6.1.1.15"/>
    </reaction>
</comment>
<dbReference type="PANTHER" id="PTHR42753">
    <property type="entry name" value="MITOCHONDRIAL RIBOSOME PROTEIN L39/PROLYL-TRNA LIGASE FAMILY MEMBER"/>
    <property type="match status" value="1"/>
</dbReference>
<evidence type="ECO:0000313" key="12">
    <source>
        <dbReference type="Proteomes" id="UP000229176"/>
    </source>
</evidence>
<accession>A0A2H0CHM0</accession>
<evidence type="ECO:0000256" key="6">
    <source>
        <dbReference type="ARBA" id="ARBA00022917"/>
    </source>
</evidence>
<evidence type="ECO:0000256" key="9">
    <source>
        <dbReference type="ARBA" id="ARBA00047671"/>
    </source>
</evidence>
<dbReference type="InterPro" id="IPR044140">
    <property type="entry name" value="ProRS_anticodon_short"/>
</dbReference>
<dbReference type="InterPro" id="IPR002316">
    <property type="entry name" value="Pro-tRNA-ligase_IIa"/>
</dbReference>
<keyword evidence="5" id="KW-0067">ATP-binding</keyword>
<dbReference type="GO" id="GO:0005524">
    <property type="term" value="F:ATP binding"/>
    <property type="evidence" value="ECO:0007669"/>
    <property type="project" value="UniProtKB-KW"/>
</dbReference>
<dbReference type="PRINTS" id="PR01046">
    <property type="entry name" value="TRNASYNTHPRO"/>
</dbReference>
<dbReference type="InterPro" id="IPR002314">
    <property type="entry name" value="aa-tRNA-synt_IIb"/>
</dbReference>
<dbReference type="GO" id="GO:0005829">
    <property type="term" value="C:cytosol"/>
    <property type="evidence" value="ECO:0007669"/>
    <property type="project" value="TreeGrafter"/>
</dbReference>
<dbReference type="Gene3D" id="3.30.930.10">
    <property type="entry name" value="Bira Bifunctional Protein, Domain 2"/>
    <property type="match status" value="1"/>
</dbReference>
<keyword evidence="7 11" id="KW-0030">Aminoacyl-tRNA synthetase</keyword>
<dbReference type="CDD" id="cd00861">
    <property type="entry name" value="ProRS_anticodon_short"/>
    <property type="match status" value="1"/>
</dbReference>
<keyword evidence="4" id="KW-0547">Nucleotide-binding</keyword>
<dbReference type="EC" id="6.1.1.15" evidence="1"/>
<evidence type="ECO:0000256" key="7">
    <source>
        <dbReference type="ARBA" id="ARBA00023146"/>
    </source>
</evidence>
<gene>
    <name evidence="11" type="ORF">COW91_02660</name>
</gene>
<dbReference type="AlphaFoldDB" id="A0A2H0CHM0"/>
<dbReference type="Gene3D" id="3.40.50.800">
    <property type="entry name" value="Anticodon-binding domain"/>
    <property type="match status" value="1"/>
</dbReference>
<evidence type="ECO:0000256" key="8">
    <source>
        <dbReference type="ARBA" id="ARBA00029731"/>
    </source>
</evidence>
<dbReference type="InterPro" id="IPR036621">
    <property type="entry name" value="Anticodon-bd_dom_sf"/>
</dbReference>